<dbReference type="GO" id="GO:0030674">
    <property type="term" value="F:protein-macromolecule adaptor activity"/>
    <property type="evidence" value="ECO:0007669"/>
    <property type="project" value="TreeGrafter"/>
</dbReference>
<evidence type="ECO:0000256" key="8">
    <source>
        <dbReference type="SAM" id="Coils"/>
    </source>
</evidence>
<comment type="caution">
    <text evidence="11">The sequence shown here is derived from an EMBL/GenBank/DDBJ whole genome shotgun (WGS) entry which is preliminary data.</text>
</comment>
<evidence type="ECO:0000313" key="12">
    <source>
        <dbReference type="Proteomes" id="UP000664169"/>
    </source>
</evidence>
<evidence type="ECO:0000256" key="7">
    <source>
        <dbReference type="PROSITE-ProRule" id="PRU01006"/>
    </source>
</evidence>
<keyword evidence="4" id="KW-0862">Zinc</keyword>
<evidence type="ECO:0000256" key="5">
    <source>
        <dbReference type="ARBA" id="ARBA00023136"/>
    </source>
</evidence>
<dbReference type="Pfam" id="PF26148">
    <property type="entry name" value="VPS18_RING_C"/>
    <property type="match status" value="1"/>
</dbReference>
<keyword evidence="8" id="KW-0175">Coiled coil</keyword>
<evidence type="ECO:0000256" key="4">
    <source>
        <dbReference type="ARBA" id="ARBA00022833"/>
    </source>
</evidence>
<evidence type="ECO:0000259" key="9">
    <source>
        <dbReference type="Pfam" id="PF05131"/>
    </source>
</evidence>
<comment type="similarity">
    <text evidence="1">Belongs to the VPS18 family.</text>
</comment>
<dbReference type="GO" id="GO:0008270">
    <property type="term" value="F:zinc ion binding"/>
    <property type="evidence" value="ECO:0007669"/>
    <property type="project" value="UniProtKB-KW"/>
</dbReference>
<proteinExistence type="inferred from homology"/>
<evidence type="ECO:0000256" key="3">
    <source>
        <dbReference type="ARBA" id="ARBA00022771"/>
    </source>
</evidence>
<accession>A0A8H3F4Z6</accession>
<dbReference type="GO" id="GO:0005768">
    <property type="term" value="C:endosome"/>
    <property type="evidence" value="ECO:0007669"/>
    <property type="project" value="TreeGrafter"/>
</dbReference>
<dbReference type="Pfam" id="PF05131">
    <property type="entry name" value="Pep3_Vps18"/>
    <property type="match status" value="1"/>
</dbReference>
<reference evidence="11" key="1">
    <citation type="submission" date="2021-03" db="EMBL/GenBank/DDBJ databases">
        <authorList>
            <person name="Tagirdzhanova G."/>
        </authorList>
    </citation>
    <scope>NUCLEOTIDE SEQUENCE</scope>
</reference>
<dbReference type="OrthoDB" id="1845386at2759"/>
<evidence type="ECO:0000256" key="6">
    <source>
        <dbReference type="ARBA" id="ARBA00029433"/>
    </source>
</evidence>
<comment type="subcellular location">
    <subcellularLocation>
        <location evidence="6">Endomembrane system</location>
        <topology evidence="6">Peripheral membrane protein</topology>
        <orientation evidence="6">Cytoplasmic side</orientation>
    </subcellularLocation>
</comment>
<dbReference type="SUPFAM" id="SSF57850">
    <property type="entry name" value="RING/U-box"/>
    <property type="match status" value="1"/>
</dbReference>
<feature type="domain" description="Pep3/Vps18 beta-propeller" evidence="9">
    <location>
        <begin position="25"/>
        <end position="394"/>
    </location>
</feature>
<protein>
    <recommendedName>
        <fullName evidence="13">Pep3/Vps18/deep orange domain-containing protein</fullName>
    </recommendedName>
</protein>
<organism evidence="11 12">
    <name type="scientific">Gomphillus americanus</name>
    <dbReference type="NCBI Taxonomy" id="1940652"/>
    <lineage>
        <taxon>Eukaryota</taxon>
        <taxon>Fungi</taxon>
        <taxon>Dikarya</taxon>
        <taxon>Ascomycota</taxon>
        <taxon>Pezizomycotina</taxon>
        <taxon>Lecanoromycetes</taxon>
        <taxon>OSLEUM clade</taxon>
        <taxon>Ostropomycetidae</taxon>
        <taxon>Ostropales</taxon>
        <taxon>Graphidaceae</taxon>
        <taxon>Gomphilloideae</taxon>
        <taxon>Gomphillus</taxon>
    </lineage>
</organism>
<dbReference type="AlphaFoldDB" id="A0A8H3F4Z6"/>
<dbReference type="GO" id="GO:0007033">
    <property type="term" value="P:vacuole organization"/>
    <property type="evidence" value="ECO:0007669"/>
    <property type="project" value="TreeGrafter"/>
</dbReference>
<dbReference type="GO" id="GO:0030897">
    <property type="term" value="C:HOPS complex"/>
    <property type="evidence" value="ECO:0007669"/>
    <property type="project" value="TreeGrafter"/>
</dbReference>
<dbReference type="EMBL" id="CAJPDQ010000014">
    <property type="protein sequence ID" value="CAF9919406.1"/>
    <property type="molecule type" value="Genomic_DNA"/>
</dbReference>
<dbReference type="GO" id="GO:0048284">
    <property type="term" value="P:organelle fusion"/>
    <property type="evidence" value="ECO:0007669"/>
    <property type="project" value="TreeGrafter"/>
</dbReference>
<dbReference type="GO" id="GO:0006886">
    <property type="term" value="P:intracellular protein transport"/>
    <property type="evidence" value="ECO:0007669"/>
    <property type="project" value="UniProtKB-UniRule"/>
</dbReference>
<dbReference type="PANTHER" id="PTHR23323:SF26">
    <property type="entry name" value="VACUOLAR PROTEIN SORTING-ASSOCIATED PROTEIN 18 HOMOLOG"/>
    <property type="match status" value="1"/>
</dbReference>
<dbReference type="CDD" id="cd16462">
    <property type="entry name" value="RING-H2_Pep3p-like"/>
    <property type="match status" value="1"/>
</dbReference>
<keyword evidence="5" id="KW-0472">Membrane</keyword>
<evidence type="ECO:0008006" key="13">
    <source>
        <dbReference type="Google" id="ProtNLM"/>
    </source>
</evidence>
<keyword evidence="3" id="KW-0863">Zinc-finger</keyword>
<evidence type="ECO:0000259" key="10">
    <source>
        <dbReference type="Pfam" id="PF26148"/>
    </source>
</evidence>
<dbReference type="GO" id="GO:0007032">
    <property type="term" value="P:endosome organization"/>
    <property type="evidence" value="ECO:0007669"/>
    <property type="project" value="TreeGrafter"/>
</dbReference>
<dbReference type="Proteomes" id="UP000664169">
    <property type="component" value="Unassembled WGS sequence"/>
</dbReference>
<sequence length="971" mass="108946">MALSPTGEGYVAGNGVEGGSASELPIFNIERVQLQFTLSAEFAAAQVANNVLILALATGRILRIDLDNPADIDDIDLPKKASEIGLIARLFLDPSASHLIICTTSGENFYLHTQSRQPKALSKLKSIRIESIAWNPSLPTASTREILIGAADGNVYEAFIEPSTEFYRSQEKYLRSVFKVSEGPIVGLWVDIPENRSDVRRVLVASSERLYHFVGRVARHGSEGSNQLFSKFFESERPNIQSGPETAKSMPSVLAFSPEKESLSNIITEDRSFGWLTGSTIRYGNLLMSSDILTLGTKLIHGSKVFDGSTIPPSTSASGRKRPTKEPIRQLVLTEWHLLCFIDGRVVAINRLSSQIVFDQIILENGQKPLCLTSDPKKGTYWLFTAQEIFEIAVSDEDRDIWKIMLKEQRFDAALYYAKGSSQKDAVATASGDYLIRKGQFMEAANVYGKSSKAFEEVTLTLIDNDQHDALRKYLLVKLATYKKGSTMQRVMIASWLVELYMAKLNAIDDTINTKAELVENVDVADTNELLTKIQTEFRDFVNKNKSDLDQKTTYDIISSHAREEELLIYATAINDWNFVLSYWIQREKWSEALDVLKKQTEPSIFYKYSSVLMTHEPNQLVDILMRHTDLNPRNIVPALLNYAKEATVSLQQNQAVRYLLFSINQLGSTDTAIHNTLISIYASDSSTSEAALLSYLSSQSVNPPPCYDVDFALRLCIQHDRVESCVHIYTLMNQYPAAVALALKHDKIELASMVADKPAETNIALRRKLWLAVAKKVIGSQGTGSIKSAIQFLKRCDLLKIEDLIPFFPDFVVIDDFKDEICQALESYSRDIDRLKAEMDDSAATATSIKQDIQRLENRYAIVMPGERCRVCNLPLLSRQFFVFPSCQHAFHSDCLGRKVVEGSGLTIRNRIKELQVSIGRGTVGPKRDREVKELDQLVGKECILCNDYAIKLIDSPFVSDQDDQTEWDL</sequence>
<dbReference type="GO" id="GO:0006904">
    <property type="term" value="P:vesicle docking involved in exocytosis"/>
    <property type="evidence" value="ECO:0007669"/>
    <property type="project" value="TreeGrafter"/>
</dbReference>
<evidence type="ECO:0000256" key="2">
    <source>
        <dbReference type="ARBA" id="ARBA00022723"/>
    </source>
</evidence>
<dbReference type="PANTHER" id="PTHR23323">
    <property type="entry name" value="VACUOLAR PROTEIN SORTING-ASSOCIATED PROTEIN"/>
    <property type="match status" value="1"/>
</dbReference>
<keyword evidence="2" id="KW-0479">Metal-binding</keyword>
<gene>
    <name evidence="11" type="ORF">GOMPHAMPRED_001791</name>
</gene>
<dbReference type="InterPro" id="IPR058919">
    <property type="entry name" value="Pep3/Vps18_RING_C"/>
</dbReference>
<feature type="domain" description="Pep3/Vps18 RING C-terminal" evidence="10">
    <location>
        <begin position="864"/>
        <end position="953"/>
    </location>
</feature>
<dbReference type="InterPro" id="IPR007810">
    <property type="entry name" value="Pep3/Vps18_beta-prop"/>
</dbReference>
<name>A0A8H3F4Z6_9LECA</name>
<dbReference type="PROSITE" id="PS50236">
    <property type="entry name" value="CHCR"/>
    <property type="match status" value="1"/>
</dbReference>
<feature type="repeat" description="CHCR" evidence="7">
    <location>
        <begin position="625"/>
        <end position="781"/>
    </location>
</feature>
<evidence type="ECO:0000256" key="1">
    <source>
        <dbReference type="ARBA" id="ARBA00010454"/>
    </source>
</evidence>
<feature type="coiled-coil region" evidence="8">
    <location>
        <begin position="819"/>
        <end position="860"/>
    </location>
</feature>
<evidence type="ECO:0000313" key="11">
    <source>
        <dbReference type="EMBL" id="CAF9919406.1"/>
    </source>
</evidence>
<keyword evidence="12" id="KW-1185">Reference proteome</keyword>
<dbReference type="InterPro" id="IPR000547">
    <property type="entry name" value="Clathrin_H-chain/VPS_repeat"/>
</dbReference>